<evidence type="ECO:0008006" key="8">
    <source>
        <dbReference type="Google" id="ProtNLM"/>
    </source>
</evidence>
<dbReference type="InterPro" id="IPR036390">
    <property type="entry name" value="WH_DNA-bd_sf"/>
</dbReference>
<dbReference type="Proteomes" id="UP000785679">
    <property type="component" value="Unassembled WGS sequence"/>
</dbReference>
<organism evidence="6 7">
    <name type="scientific">Halteria grandinella</name>
    <dbReference type="NCBI Taxonomy" id="5974"/>
    <lineage>
        <taxon>Eukaryota</taxon>
        <taxon>Sar</taxon>
        <taxon>Alveolata</taxon>
        <taxon>Ciliophora</taxon>
        <taxon>Intramacronucleata</taxon>
        <taxon>Spirotrichea</taxon>
        <taxon>Stichotrichia</taxon>
        <taxon>Sporadotrichida</taxon>
        <taxon>Halteriidae</taxon>
        <taxon>Halteria</taxon>
    </lineage>
</organism>
<evidence type="ECO:0000256" key="2">
    <source>
        <dbReference type="ARBA" id="ARBA00011038"/>
    </source>
</evidence>
<dbReference type="InterPro" id="IPR016049">
    <property type="entry name" value="RNA_pol_Rpc34-like"/>
</dbReference>
<comment type="caution">
    <text evidence="6">The sequence shown here is derived from an EMBL/GenBank/DDBJ whole genome shotgun (WGS) entry which is preliminary data.</text>
</comment>
<dbReference type="EMBL" id="RRYP01000298">
    <property type="protein sequence ID" value="TNV87650.1"/>
    <property type="molecule type" value="Genomic_DNA"/>
</dbReference>
<keyword evidence="3" id="KW-0240">DNA-directed RNA polymerase</keyword>
<evidence type="ECO:0000256" key="3">
    <source>
        <dbReference type="ARBA" id="ARBA00022478"/>
    </source>
</evidence>
<comment type="subcellular location">
    <subcellularLocation>
        <location evidence="1">Nucleus</location>
    </subcellularLocation>
</comment>
<dbReference type="GO" id="GO:0006383">
    <property type="term" value="P:transcription by RNA polymerase III"/>
    <property type="evidence" value="ECO:0007669"/>
    <property type="project" value="InterPro"/>
</dbReference>
<dbReference type="PANTHER" id="PTHR12780">
    <property type="entry name" value="RNA POLYMERASE III DNA DIRECTED , 39KD SUBUNIT-RELATED"/>
    <property type="match status" value="1"/>
</dbReference>
<keyword evidence="5" id="KW-0539">Nucleus</keyword>
<sequence length="260" mass="29653">MDDKQLNTALRGSGINDQEKVTALNDLISANRVLVSVNEKGLPLYRFQNEESAKRMGRMDPEDFAVYEKIEEARDRGITANDLKNKLQALGFNQTVLNKVLKRLEKEGTIKKLKSMQQKHKQVYMLMEVEPSSEVTGGLVNHEAFNLDVIEVVQDRVCEYFKTHGDTSYREIALYIRQMGGLMQNSADFKEEHIRQIVQVLVFDQRIEAVGVDVFRYCNVKYPYSVTYSGVACSVCPIRAQCGPSNLVNPKSCEYLQQQQ</sequence>
<evidence type="ECO:0000256" key="1">
    <source>
        <dbReference type="ARBA" id="ARBA00004123"/>
    </source>
</evidence>
<keyword evidence="4" id="KW-0804">Transcription</keyword>
<dbReference type="InterPro" id="IPR007832">
    <property type="entry name" value="RNA_pol_Rpc34"/>
</dbReference>
<dbReference type="Gene3D" id="1.10.10.10">
    <property type="entry name" value="Winged helix-like DNA-binding domain superfamily/Winged helix DNA-binding domain"/>
    <property type="match status" value="1"/>
</dbReference>
<protein>
    <recommendedName>
        <fullName evidence="8">DNA-directed RNA polymerase III subunit RPC6</fullName>
    </recommendedName>
</protein>
<evidence type="ECO:0000313" key="6">
    <source>
        <dbReference type="EMBL" id="TNV87650.1"/>
    </source>
</evidence>
<dbReference type="GO" id="GO:0005666">
    <property type="term" value="C:RNA polymerase III complex"/>
    <property type="evidence" value="ECO:0007669"/>
    <property type="project" value="InterPro"/>
</dbReference>
<evidence type="ECO:0000313" key="7">
    <source>
        <dbReference type="Proteomes" id="UP000785679"/>
    </source>
</evidence>
<dbReference type="Pfam" id="PF05158">
    <property type="entry name" value="RNA_pol_Rpc34"/>
    <property type="match status" value="1"/>
</dbReference>
<comment type="similarity">
    <text evidence="2">Belongs to the eukaryotic RPC34/RPC39 RNA polymerase subunit family.</text>
</comment>
<reference evidence="6" key="1">
    <citation type="submission" date="2019-06" db="EMBL/GenBank/DDBJ databases">
        <authorList>
            <person name="Zheng W."/>
        </authorList>
    </citation>
    <scope>NUCLEOTIDE SEQUENCE</scope>
    <source>
        <strain evidence="6">QDHG01</strain>
    </source>
</reference>
<name>A0A8J8TAG8_HALGN</name>
<accession>A0A8J8TAG8</accession>
<dbReference type="SUPFAM" id="SSF46785">
    <property type="entry name" value="Winged helix' DNA-binding domain"/>
    <property type="match status" value="1"/>
</dbReference>
<keyword evidence="7" id="KW-1185">Reference proteome</keyword>
<gene>
    <name evidence="6" type="ORF">FGO68_gene8151</name>
</gene>
<evidence type="ECO:0000256" key="4">
    <source>
        <dbReference type="ARBA" id="ARBA00023163"/>
    </source>
</evidence>
<dbReference type="InterPro" id="IPR036388">
    <property type="entry name" value="WH-like_DNA-bd_sf"/>
</dbReference>
<dbReference type="AlphaFoldDB" id="A0A8J8TAG8"/>
<evidence type="ECO:0000256" key="5">
    <source>
        <dbReference type="ARBA" id="ARBA00023242"/>
    </source>
</evidence>
<proteinExistence type="inferred from homology"/>
<dbReference type="OrthoDB" id="613763at2759"/>